<dbReference type="SUPFAM" id="SSF57997">
    <property type="entry name" value="Tropomyosin"/>
    <property type="match status" value="1"/>
</dbReference>
<dbReference type="SMART" id="SM00240">
    <property type="entry name" value="FHA"/>
    <property type="match status" value="1"/>
</dbReference>
<organism evidence="5 6">
    <name type="scientific">Perkinsus chesapeaki</name>
    <name type="common">Clam parasite</name>
    <name type="synonym">Perkinsus andrewsi</name>
    <dbReference type="NCBI Taxonomy" id="330153"/>
    <lineage>
        <taxon>Eukaryota</taxon>
        <taxon>Sar</taxon>
        <taxon>Alveolata</taxon>
        <taxon>Perkinsozoa</taxon>
        <taxon>Perkinsea</taxon>
        <taxon>Perkinsida</taxon>
        <taxon>Perkinsidae</taxon>
        <taxon>Perkinsus</taxon>
    </lineage>
</organism>
<dbReference type="InterPro" id="IPR008984">
    <property type="entry name" value="SMAD_FHA_dom_sf"/>
</dbReference>
<feature type="compositionally biased region" description="Basic and acidic residues" evidence="3">
    <location>
        <begin position="851"/>
        <end position="863"/>
    </location>
</feature>
<dbReference type="EMBL" id="JAAPAO010000271">
    <property type="protein sequence ID" value="KAF4665096.1"/>
    <property type="molecule type" value="Genomic_DNA"/>
</dbReference>
<feature type="compositionally biased region" description="Acidic residues" evidence="3">
    <location>
        <begin position="1488"/>
        <end position="1501"/>
    </location>
</feature>
<feature type="compositionally biased region" description="Basic and acidic residues" evidence="3">
    <location>
        <begin position="13"/>
        <end position="28"/>
    </location>
</feature>
<dbReference type="GO" id="GO:0048487">
    <property type="term" value="F:beta-tubulin binding"/>
    <property type="evidence" value="ECO:0007669"/>
    <property type="project" value="TreeGrafter"/>
</dbReference>
<evidence type="ECO:0000259" key="4">
    <source>
        <dbReference type="PROSITE" id="PS50006"/>
    </source>
</evidence>
<comment type="caution">
    <text evidence="5">The sequence shown here is derived from an EMBL/GenBank/DDBJ whole genome shotgun (WGS) entry which is preliminary data.</text>
</comment>
<feature type="compositionally biased region" description="Polar residues" evidence="3">
    <location>
        <begin position="937"/>
        <end position="956"/>
    </location>
</feature>
<feature type="region of interest" description="Disordered" evidence="3">
    <location>
        <begin position="324"/>
        <end position="353"/>
    </location>
</feature>
<feature type="compositionally biased region" description="Basic and acidic residues" evidence="3">
    <location>
        <begin position="340"/>
        <end position="353"/>
    </location>
</feature>
<feature type="region of interest" description="Disordered" evidence="3">
    <location>
        <begin position="1245"/>
        <end position="1271"/>
    </location>
</feature>
<evidence type="ECO:0000256" key="1">
    <source>
        <dbReference type="ARBA" id="ARBA00024332"/>
    </source>
</evidence>
<dbReference type="InterPro" id="IPR023247">
    <property type="entry name" value="IC97/Dnai7-like"/>
</dbReference>
<protein>
    <submittedName>
        <fullName evidence="5">Cancer susceptibility candidate 1</fullName>
    </submittedName>
</protein>
<dbReference type="GO" id="GO:0005930">
    <property type="term" value="C:axoneme"/>
    <property type="evidence" value="ECO:0007669"/>
    <property type="project" value="TreeGrafter"/>
</dbReference>
<comment type="similarity">
    <text evidence="1">Belongs to the DNAI7 family.</text>
</comment>
<keyword evidence="2" id="KW-0175">Coiled coil</keyword>
<dbReference type="CDD" id="cd00060">
    <property type="entry name" value="FHA"/>
    <property type="match status" value="1"/>
</dbReference>
<dbReference type="InterPro" id="IPR031826">
    <property type="entry name" value="IC97/Casc1_N"/>
</dbReference>
<feature type="compositionally biased region" description="Acidic residues" evidence="3">
    <location>
        <begin position="655"/>
        <end position="665"/>
    </location>
</feature>
<dbReference type="GO" id="GO:0008017">
    <property type="term" value="F:microtubule binding"/>
    <property type="evidence" value="ECO:0007669"/>
    <property type="project" value="TreeGrafter"/>
</dbReference>
<feature type="compositionally biased region" description="Low complexity" evidence="3">
    <location>
        <begin position="834"/>
        <end position="844"/>
    </location>
</feature>
<keyword evidence="6" id="KW-1185">Reference proteome</keyword>
<evidence type="ECO:0000256" key="2">
    <source>
        <dbReference type="SAM" id="Coils"/>
    </source>
</evidence>
<dbReference type="PANTHER" id="PTHR20929">
    <property type="entry name" value="LUNG ADENOMA SUSCEPTIBILITY 1-RELATED"/>
    <property type="match status" value="1"/>
</dbReference>
<feature type="coiled-coil region" evidence="2">
    <location>
        <begin position="1098"/>
        <end position="1188"/>
    </location>
</feature>
<feature type="region of interest" description="Disordered" evidence="3">
    <location>
        <begin position="649"/>
        <end position="669"/>
    </location>
</feature>
<dbReference type="InterPro" id="IPR000253">
    <property type="entry name" value="FHA_dom"/>
</dbReference>
<dbReference type="Pfam" id="PF00498">
    <property type="entry name" value="FHA"/>
    <property type="match status" value="1"/>
</dbReference>
<feature type="compositionally biased region" description="Basic residues" evidence="3">
    <location>
        <begin position="1"/>
        <end position="12"/>
    </location>
</feature>
<dbReference type="OrthoDB" id="297923at2759"/>
<dbReference type="Pfam" id="PF15927">
    <property type="entry name" value="Casc1_N"/>
    <property type="match status" value="1"/>
</dbReference>
<name>A0A7J6M106_PERCH</name>
<evidence type="ECO:0000256" key="3">
    <source>
        <dbReference type="SAM" id="MobiDB-lite"/>
    </source>
</evidence>
<evidence type="ECO:0000313" key="5">
    <source>
        <dbReference type="EMBL" id="KAF4665096.1"/>
    </source>
</evidence>
<dbReference type="Gene3D" id="2.60.200.20">
    <property type="match status" value="1"/>
</dbReference>
<sequence>MGKKGGAPKKSKKQLEEEALKAKEDARKEADAAKFKEMAERLNADAVVRGEIDKEREKAKEDAARLEMEAEMVEKGKSKRWRILGGIKQTAKDRVEWERFLSCTGRPNVNKEAEINTFEDWLNSDAEEGRQYSISQCKPGIGYPFTVAPLGPAAATTSLSAVLESFPPCTIERALALGHLTEFTVDDFKKGYIKAVADADLSMMCWCLNHIQRIRTLVLAKHLDYATGHLFQFIEDVGVSNRNEVQATWGQAGDVVFLAFWAFLQNSGFRAKLIDLPKFKMTIELPKSVATHNLGHCLGARIVYTRYDSSGCFVEPVLQSESRTRYGSTTVTGDEDDDDDQKRRHDSGEEEWVRQDCMGRRPHERGYGRASLPPRYAVGGVVHVDVVSLPRMRYKQQGWLIRSLPPDTESNYIRLPYPGGGGMGSSSQIQPCRVEYRIPKDVVIVDKPQIAWRNLHTMCWCDDGIADIQWDPSTRKVNFSARLLAPFAATVLRYEHFPYMNWSIHILPPVNKSVDMASDSVLSRSMLTLETALGLEVKLELTSDGVHLVAPELTELHHLRLDENSEGIYWPPAVLLTNLREAGINLMPVDEDAQWLSGSMSRRVKEASLELQTCTDLAEAVVLMRHDLVLSKHNRECGRERIVVKARANPSGAADLDDNEGEDDDENKKAKEYKVVMVCPNKCGVIEDDDAKRSYDSLDSSNTHYSVSMALGRTMEEDDDDDDFDIDNSVSLLLLMASIDPPRFILILSSGSTQSTSKPLTKPGDVLTMGRLPHCDIVFKSNAISGSHCSFTYMDKGNVKLADTSFNGTYVNGELIGKGKSVYIKSGDRIGLAPSPSRLRAASAPPMPNEKTPHRSDHIDRPKSAVVASGQQQQLDGKAAAGCKPVGRIDTGEATTSAKSKGEAPRRGVRGASGRGSIMGHPPPPQGQSVGMKVERSSTQNGMELQATQKHASSPTGGDIRSTAKGGRQQAARKHSARSIGNESERSRIFGLNSATATASSSSGSCWLCPKRKEREESLVTETKALRARLASREGELATLEERLQESELTMTLKKRKLATVEEKYKEVGGGGGAESYAELKARCEGLVNAGKKGKAEREDLVERLNSAEARANTAESELIYSQERVHELQQKLDEECRQSNSLMAELQEARQHCSALGEDLKEAMVKLEQVLGDSKNLEGEVERLREDTATACSIAAAREGAGKDLVKALLDSIKKFEDHGSFGELPPSRPPVEVTDISPVKMRSKGLNEEEEEEAMDPRGGGGGGGSRCTSMTQEVVSELAQSLPKPSSGGQALASMTQCSVMAQMGNSTSSIDGVSLASADMSNATQNDESIDAGVDGATQGKENHTAEEPTARVEEVHTCCFWYGMQLPATMGMMPPPPTVTGQQHFDDDFMDEEEVSPRQEIGGTFDDLAEFDIDGLEGGQQQQQAEDFSDDFADFDNLSPPPPQEAPNNDDLLADFDLDGFSPLSLGGKARGGGGASPNGGGIDDDDLDAIDFDDF</sequence>
<dbReference type="Gene3D" id="1.10.287.1490">
    <property type="match status" value="1"/>
</dbReference>
<feature type="region of interest" description="Disordered" evidence="3">
    <location>
        <begin position="834"/>
        <end position="988"/>
    </location>
</feature>
<dbReference type="PROSITE" id="PS50006">
    <property type="entry name" value="FHA_DOMAIN"/>
    <property type="match status" value="1"/>
</dbReference>
<feature type="region of interest" description="Disordered" evidence="3">
    <location>
        <begin position="1420"/>
        <end position="1501"/>
    </location>
</feature>
<feature type="region of interest" description="Disordered" evidence="3">
    <location>
        <begin position="1"/>
        <end position="28"/>
    </location>
</feature>
<feature type="coiled-coil region" evidence="2">
    <location>
        <begin position="1023"/>
        <end position="1057"/>
    </location>
</feature>
<proteinExistence type="inferred from homology"/>
<evidence type="ECO:0000313" key="6">
    <source>
        <dbReference type="Proteomes" id="UP000591131"/>
    </source>
</evidence>
<gene>
    <name evidence="5" type="primary">CASC1</name>
    <name evidence="5" type="ORF">FOL47_004795</name>
</gene>
<feature type="domain" description="FHA" evidence="4">
    <location>
        <begin position="767"/>
        <end position="816"/>
    </location>
</feature>
<accession>A0A7J6M106</accession>
<dbReference type="PANTHER" id="PTHR20929:SF11">
    <property type="entry name" value="DYNEIN AXONEMAL INTERMEDIATE CHAIN 7"/>
    <property type="match status" value="1"/>
</dbReference>
<feature type="compositionally biased region" description="Gly residues" evidence="3">
    <location>
        <begin position="1474"/>
        <end position="1487"/>
    </location>
</feature>
<reference evidence="5 6" key="1">
    <citation type="submission" date="2020-04" db="EMBL/GenBank/DDBJ databases">
        <title>Perkinsus chesapeaki whole genome sequence.</title>
        <authorList>
            <person name="Bogema D.R."/>
        </authorList>
    </citation>
    <scope>NUCLEOTIDE SEQUENCE [LARGE SCALE GENOMIC DNA]</scope>
    <source>
        <strain evidence="5">ATCC PRA-425</strain>
    </source>
</reference>
<dbReference type="Proteomes" id="UP000591131">
    <property type="component" value="Unassembled WGS sequence"/>
</dbReference>
<dbReference type="SUPFAM" id="SSF49879">
    <property type="entry name" value="SMAD/FHA domain"/>
    <property type="match status" value="1"/>
</dbReference>